<evidence type="ECO:0000313" key="1">
    <source>
        <dbReference type="EMBL" id="MBB4653008.1"/>
    </source>
</evidence>
<dbReference type="EMBL" id="JACHOT010000009">
    <property type="protein sequence ID" value="MBB4653008.1"/>
    <property type="molecule type" value="Genomic_DNA"/>
</dbReference>
<reference evidence="1 2" key="1">
    <citation type="submission" date="2020-08" db="EMBL/GenBank/DDBJ databases">
        <title>Genomic Encyclopedia of Type Strains, Phase IV (KMG-IV): sequencing the most valuable type-strain genomes for metagenomic binning, comparative biology and taxonomic classification.</title>
        <authorList>
            <person name="Goeker M."/>
        </authorList>
    </citation>
    <scope>NUCLEOTIDE SEQUENCE [LARGE SCALE GENOMIC DNA]</scope>
    <source>
        <strain evidence="1 2">DSM 7050</strain>
    </source>
</reference>
<protein>
    <submittedName>
        <fullName evidence="1">Uncharacterized protein</fullName>
    </submittedName>
</protein>
<sequence length="153" mass="17245">MQLGDAFRRCLVELDVAGARALWREVSPHLRQPANDVETLFMLHRARTEAASIDLKLRAYSHRWLVDNGYPSGLPDTLRPRAERLYPRVVDAVGVCVRPSSSDMIPLAKEVERAMSDAIADAYAEGRKYPEFVRARMLEARAATRKKLLGIAK</sequence>
<gene>
    <name evidence="1" type="ORF">GGQ99_004792</name>
</gene>
<comment type="caution">
    <text evidence="1">The sequence shown here is derived from an EMBL/GenBank/DDBJ whole genome shotgun (WGS) entry which is preliminary data.</text>
</comment>
<dbReference type="Proteomes" id="UP000539538">
    <property type="component" value="Unassembled WGS sequence"/>
</dbReference>
<accession>A0ABR6L8T4</accession>
<name>A0ABR6L8T4_9HYPH</name>
<keyword evidence="2" id="KW-1185">Reference proteome</keyword>
<organism evidence="1 2">
    <name type="scientific">Aminobacter niigataensis</name>
    <dbReference type="NCBI Taxonomy" id="83265"/>
    <lineage>
        <taxon>Bacteria</taxon>
        <taxon>Pseudomonadati</taxon>
        <taxon>Pseudomonadota</taxon>
        <taxon>Alphaproteobacteria</taxon>
        <taxon>Hyphomicrobiales</taxon>
        <taxon>Phyllobacteriaceae</taxon>
        <taxon>Aminobacter</taxon>
    </lineage>
</organism>
<dbReference type="RefSeq" id="WP_183264406.1">
    <property type="nucleotide sequence ID" value="NZ_BAAAVZ010000026.1"/>
</dbReference>
<proteinExistence type="predicted"/>
<evidence type="ECO:0000313" key="2">
    <source>
        <dbReference type="Proteomes" id="UP000539538"/>
    </source>
</evidence>